<dbReference type="Proteomes" id="UP001056384">
    <property type="component" value="Chromosome 5"/>
</dbReference>
<dbReference type="EMBL" id="CP099422">
    <property type="protein sequence ID" value="USW53517.1"/>
    <property type="molecule type" value="Genomic_DNA"/>
</dbReference>
<evidence type="ECO:0000313" key="2">
    <source>
        <dbReference type="EMBL" id="USW53517.1"/>
    </source>
</evidence>
<dbReference type="InterPro" id="IPR052523">
    <property type="entry name" value="Trichothecene_AcTrans"/>
</dbReference>
<evidence type="ECO:0000313" key="3">
    <source>
        <dbReference type="Proteomes" id="UP001056384"/>
    </source>
</evidence>
<protein>
    <submittedName>
        <fullName evidence="2">Acyl-CoA N-acyltransferase</fullName>
    </submittedName>
</protein>
<dbReference type="Gene3D" id="3.40.630.30">
    <property type="match status" value="1"/>
</dbReference>
<dbReference type="GO" id="GO:0016747">
    <property type="term" value="F:acyltransferase activity, transferring groups other than amino-acyl groups"/>
    <property type="evidence" value="ECO:0007669"/>
    <property type="project" value="InterPro"/>
</dbReference>
<dbReference type="SUPFAM" id="SSF55729">
    <property type="entry name" value="Acyl-CoA N-acyltransferases (Nat)"/>
    <property type="match status" value="1"/>
</dbReference>
<accession>A0A9Q9AX21</accession>
<name>A0A9Q9AX21_9PEZI</name>
<dbReference type="Pfam" id="PF13508">
    <property type="entry name" value="Acetyltransf_7"/>
    <property type="match status" value="1"/>
</dbReference>
<dbReference type="InterPro" id="IPR000182">
    <property type="entry name" value="GNAT_dom"/>
</dbReference>
<gene>
    <name evidence="2" type="ORF">Slin15195_G068360</name>
</gene>
<sequence length="246" mass="27139">MPIRLAAYSDLLPASKCLARAFMNEGLFGKYMHPHRDQYPEDFYLKFLQMLRDAWAGGPDHQLVVSYTASNDNGSNTETITGIAHWNRMRAIPQISLIGNVKKSVMSWYSYLESFIYPNRAIDHTRENILSEIGPFVSHFWTGSRAEVWDLTLLGVDPAAGGKGHGKALVAWGFEQAKAEGVGCSVMGAEGTEKFYKSCGFDVIAGGAGVHGGEKNPLIREKIPGGTTLFWDNGRDVSDVKEYGQK</sequence>
<organism evidence="2 3">
    <name type="scientific">Septoria linicola</name>
    <dbReference type="NCBI Taxonomy" id="215465"/>
    <lineage>
        <taxon>Eukaryota</taxon>
        <taxon>Fungi</taxon>
        <taxon>Dikarya</taxon>
        <taxon>Ascomycota</taxon>
        <taxon>Pezizomycotina</taxon>
        <taxon>Dothideomycetes</taxon>
        <taxon>Dothideomycetidae</taxon>
        <taxon>Mycosphaerellales</taxon>
        <taxon>Mycosphaerellaceae</taxon>
        <taxon>Septoria</taxon>
    </lineage>
</organism>
<keyword evidence="3" id="KW-1185">Reference proteome</keyword>
<proteinExistence type="predicted"/>
<dbReference type="InterPro" id="IPR016181">
    <property type="entry name" value="Acyl_CoA_acyltransferase"/>
</dbReference>
<reference evidence="2" key="1">
    <citation type="submission" date="2022-06" db="EMBL/GenBank/DDBJ databases">
        <title>Complete genome sequences of two strains of the flax pathogen Septoria linicola.</title>
        <authorList>
            <person name="Lapalu N."/>
            <person name="Simon A."/>
            <person name="Demenou B."/>
            <person name="Paumier D."/>
            <person name="Guillot M.-P."/>
            <person name="Gout L."/>
            <person name="Valade R."/>
        </authorList>
    </citation>
    <scope>NUCLEOTIDE SEQUENCE</scope>
    <source>
        <strain evidence="2">SE15195</strain>
    </source>
</reference>
<dbReference type="AlphaFoldDB" id="A0A9Q9AX21"/>
<evidence type="ECO:0000259" key="1">
    <source>
        <dbReference type="Pfam" id="PF13508"/>
    </source>
</evidence>
<dbReference type="PANTHER" id="PTHR42791:SF16">
    <property type="entry name" value="N-ACETYLTRANSFERASE DOMAIN-CONTAINING PROTEIN"/>
    <property type="match status" value="1"/>
</dbReference>
<dbReference type="PANTHER" id="PTHR42791">
    <property type="entry name" value="GNAT FAMILY ACETYLTRANSFERASE"/>
    <property type="match status" value="1"/>
</dbReference>
<dbReference type="CDD" id="cd04301">
    <property type="entry name" value="NAT_SF"/>
    <property type="match status" value="1"/>
</dbReference>
<feature type="domain" description="N-acetyltransferase" evidence="1">
    <location>
        <begin position="148"/>
        <end position="201"/>
    </location>
</feature>